<comment type="subcellular location">
    <subcellularLocation>
        <location evidence="1">Nucleus</location>
    </subcellularLocation>
</comment>
<dbReference type="InterPro" id="IPR039460">
    <property type="entry name" value="SUPT7L/Spt7"/>
</dbReference>
<evidence type="ECO:0000259" key="6">
    <source>
        <dbReference type="SMART" id="SM00576"/>
    </source>
</evidence>
<keyword evidence="2" id="KW-0805">Transcription regulation</keyword>
<organism evidence="7 8">
    <name type="scientific">Polyplax serrata</name>
    <name type="common">Common mouse louse</name>
    <dbReference type="NCBI Taxonomy" id="468196"/>
    <lineage>
        <taxon>Eukaryota</taxon>
        <taxon>Metazoa</taxon>
        <taxon>Ecdysozoa</taxon>
        <taxon>Arthropoda</taxon>
        <taxon>Hexapoda</taxon>
        <taxon>Insecta</taxon>
        <taxon>Pterygota</taxon>
        <taxon>Neoptera</taxon>
        <taxon>Paraneoptera</taxon>
        <taxon>Psocodea</taxon>
        <taxon>Troctomorpha</taxon>
        <taxon>Phthiraptera</taxon>
        <taxon>Anoplura</taxon>
        <taxon>Polyplacidae</taxon>
        <taxon>Polyplax</taxon>
    </lineage>
</organism>
<keyword evidence="4" id="KW-0539">Nucleus</keyword>
<evidence type="ECO:0000256" key="3">
    <source>
        <dbReference type="ARBA" id="ARBA00023163"/>
    </source>
</evidence>
<evidence type="ECO:0000256" key="2">
    <source>
        <dbReference type="ARBA" id="ARBA00023015"/>
    </source>
</evidence>
<evidence type="ECO:0000256" key="4">
    <source>
        <dbReference type="ARBA" id="ARBA00023242"/>
    </source>
</evidence>
<dbReference type="InterPro" id="IPR009072">
    <property type="entry name" value="Histone-fold"/>
</dbReference>
<keyword evidence="3" id="KW-0804">Transcription</keyword>
<gene>
    <name evidence="7" type="ORF">RUM44_007800</name>
</gene>
<sequence length="357" mass="40204">MSGLWGEYAVPEVPAEEVIPAEIVKLFIMKAMQPDVLRTPLPLPAKSDDDDSVKLDASDSETLGLEMDDTVIHSIKLVQHIKEMTQLIEAAKEQTELMAESQIQTFPPALDIPVHPIKQPKHKLNHPIQYMDKESSDFVLGKGPKIPEVTTKTAKYLLKKSTAALLAHAGYQNTKESVLNILTDSVEEYIIKITSLLRVAVDQGANSGTIGFPDAMERVFHEMGLGSVRCIHEYYQSKVISYHQKLLEECKALNFEYNNISFNIKAEPFALDTIDKIEEQDDVPEIHFPALGEEGVDELQPSLEPGFQMLHSLEQEVHLQSVEMQEEEQNNMTDSPSQEISSDVLQTHFLSKRKRRT</sequence>
<feature type="domain" description="Bromodomain associated" evidence="6">
    <location>
        <begin position="151"/>
        <end position="230"/>
    </location>
</feature>
<dbReference type="InterPro" id="IPR006565">
    <property type="entry name" value="BTP"/>
</dbReference>
<dbReference type="PANTHER" id="PTHR28598:SF1">
    <property type="entry name" value="STAGA COMPLEX 65 SUBUNIT GAMMA"/>
    <property type="match status" value="1"/>
</dbReference>
<dbReference type="Pfam" id="PF07524">
    <property type="entry name" value="Bromo_TP"/>
    <property type="match status" value="1"/>
</dbReference>
<dbReference type="Proteomes" id="UP001359485">
    <property type="component" value="Unassembled WGS sequence"/>
</dbReference>
<evidence type="ECO:0000313" key="8">
    <source>
        <dbReference type="Proteomes" id="UP001359485"/>
    </source>
</evidence>
<dbReference type="EMBL" id="JAWJWF010000002">
    <property type="protein sequence ID" value="KAK6637384.1"/>
    <property type="molecule type" value="Genomic_DNA"/>
</dbReference>
<evidence type="ECO:0000256" key="5">
    <source>
        <dbReference type="SAM" id="MobiDB-lite"/>
    </source>
</evidence>
<keyword evidence="8" id="KW-1185">Reference proteome</keyword>
<dbReference type="SMART" id="SM00576">
    <property type="entry name" value="BTP"/>
    <property type="match status" value="1"/>
</dbReference>
<accession>A0ABR1BAJ0</accession>
<dbReference type="PANTHER" id="PTHR28598">
    <property type="entry name" value="STAGA COMPLEX 65 SUBUNIT GAMMA"/>
    <property type="match status" value="1"/>
</dbReference>
<proteinExistence type="predicted"/>
<dbReference type="Gene3D" id="1.10.20.10">
    <property type="entry name" value="Histone, subunit A"/>
    <property type="match status" value="1"/>
</dbReference>
<feature type="region of interest" description="Disordered" evidence="5">
    <location>
        <begin position="323"/>
        <end position="357"/>
    </location>
</feature>
<protein>
    <recommendedName>
        <fullName evidence="6">Bromodomain associated domain-containing protein</fullName>
    </recommendedName>
</protein>
<evidence type="ECO:0000313" key="7">
    <source>
        <dbReference type="EMBL" id="KAK6637384.1"/>
    </source>
</evidence>
<name>A0ABR1BAJ0_POLSC</name>
<reference evidence="7 8" key="1">
    <citation type="submission" date="2023-09" db="EMBL/GenBank/DDBJ databases">
        <title>Genomes of two closely related lineages of the louse Polyplax serrata with different host specificities.</title>
        <authorList>
            <person name="Martinu J."/>
            <person name="Tarabai H."/>
            <person name="Stefka J."/>
            <person name="Hypsa V."/>
        </authorList>
    </citation>
    <scope>NUCLEOTIDE SEQUENCE [LARGE SCALE GENOMIC DNA]</scope>
    <source>
        <strain evidence="7">98ZLc_SE</strain>
    </source>
</reference>
<feature type="compositionally biased region" description="Polar residues" evidence="5">
    <location>
        <begin position="330"/>
        <end position="349"/>
    </location>
</feature>
<comment type="caution">
    <text evidence="7">The sequence shown here is derived from an EMBL/GenBank/DDBJ whole genome shotgun (WGS) entry which is preliminary data.</text>
</comment>
<dbReference type="CDD" id="cd06847">
    <property type="entry name" value="HFD_SUPT7L"/>
    <property type="match status" value="1"/>
</dbReference>
<evidence type="ECO:0000256" key="1">
    <source>
        <dbReference type="ARBA" id="ARBA00004123"/>
    </source>
</evidence>